<name>A0A8S0XIN2_CYCAE</name>
<protein>
    <submittedName>
        <fullName evidence="2">Uncharacterized protein</fullName>
    </submittedName>
</protein>
<sequence>MKRQLSLTEEKAAGKSNLVQDAIITDLKKRFEEQAEELVGVRRAAEGAKHAFEIATQLKESVSAVEKAEWEKQRNQLMRALRVKIVTLQQCEATLKDEKVNTEIERRSLHQAIDKLTEELREEFQNDWYKVQMEEKAVAKGMEILRALEDRRKSLEGAEEENGAVDG</sequence>
<dbReference type="AlphaFoldDB" id="A0A8S0XIN2"/>
<evidence type="ECO:0000256" key="1">
    <source>
        <dbReference type="SAM" id="Coils"/>
    </source>
</evidence>
<proteinExistence type="predicted"/>
<keyword evidence="1" id="KW-0175">Coiled coil</keyword>
<gene>
    <name evidence="2" type="ORF">AAE3_LOCUS5942</name>
</gene>
<feature type="coiled-coil region" evidence="1">
    <location>
        <begin position="99"/>
        <end position="126"/>
    </location>
</feature>
<reference evidence="2 3" key="1">
    <citation type="submission" date="2020-01" db="EMBL/GenBank/DDBJ databases">
        <authorList>
            <person name="Gupta K D."/>
        </authorList>
    </citation>
    <scope>NUCLEOTIDE SEQUENCE [LARGE SCALE GENOMIC DNA]</scope>
</reference>
<dbReference type="Proteomes" id="UP000467700">
    <property type="component" value="Unassembled WGS sequence"/>
</dbReference>
<comment type="caution">
    <text evidence="2">The sequence shown here is derived from an EMBL/GenBank/DDBJ whole genome shotgun (WGS) entry which is preliminary data.</text>
</comment>
<evidence type="ECO:0000313" key="2">
    <source>
        <dbReference type="EMBL" id="CAA7263729.1"/>
    </source>
</evidence>
<dbReference type="EMBL" id="CACVBS010000041">
    <property type="protein sequence ID" value="CAA7263729.1"/>
    <property type="molecule type" value="Genomic_DNA"/>
</dbReference>
<organism evidence="2 3">
    <name type="scientific">Cyclocybe aegerita</name>
    <name type="common">Black poplar mushroom</name>
    <name type="synonym">Agrocybe aegerita</name>
    <dbReference type="NCBI Taxonomy" id="1973307"/>
    <lineage>
        <taxon>Eukaryota</taxon>
        <taxon>Fungi</taxon>
        <taxon>Dikarya</taxon>
        <taxon>Basidiomycota</taxon>
        <taxon>Agaricomycotina</taxon>
        <taxon>Agaricomycetes</taxon>
        <taxon>Agaricomycetidae</taxon>
        <taxon>Agaricales</taxon>
        <taxon>Agaricineae</taxon>
        <taxon>Bolbitiaceae</taxon>
        <taxon>Cyclocybe</taxon>
    </lineage>
</organism>
<evidence type="ECO:0000313" key="3">
    <source>
        <dbReference type="Proteomes" id="UP000467700"/>
    </source>
</evidence>
<accession>A0A8S0XIN2</accession>
<keyword evidence="3" id="KW-1185">Reference proteome</keyword>